<accession>A0A4P7N667</accession>
<dbReference type="Proteomes" id="UP000294847">
    <property type="component" value="Chromosome 2"/>
</dbReference>
<proteinExistence type="predicted"/>
<dbReference type="Gene3D" id="3.10.350.10">
    <property type="entry name" value="LysM domain"/>
    <property type="match status" value="1"/>
</dbReference>
<dbReference type="CDD" id="cd00118">
    <property type="entry name" value="LysM"/>
    <property type="match status" value="1"/>
</dbReference>
<name>A0A4P7N667_PYROR</name>
<feature type="compositionally biased region" description="Basic residues" evidence="1">
    <location>
        <begin position="367"/>
        <end position="381"/>
    </location>
</feature>
<evidence type="ECO:0000313" key="3">
    <source>
        <dbReference type="Proteomes" id="UP000294847"/>
    </source>
</evidence>
<protein>
    <submittedName>
        <fullName evidence="2">Uncharacterized protein</fullName>
    </submittedName>
</protein>
<evidence type="ECO:0000313" key="2">
    <source>
        <dbReference type="EMBL" id="QBZ56316.1"/>
    </source>
</evidence>
<feature type="compositionally biased region" description="Gly residues" evidence="1">
    <location>
        <begin position="599"/>
        <end position="611"/>
    </location>
</feature>
<organism evidence="2 3">
    <name type="scientific">Pyricularia oryzae</name>
    <name type="common">Rice blast fungus</name>
    <name type="synonym">Magnaporthe oryzae</name>
    <dbReference type="NCBI Taxonomy" id="318829"/>
    <lineage>
        <taxon>Eukaryota</taxon>
        <taxon>Fungi</taxon>
        <taxon>Dikarya</taxon>
        <taxon>Ascomycota</taxon>
        <taxon>Pezizomycotina</taxon>
        <taxon>Sordariomycetes</taxon>
        <taxon>Sordariomycetidae</taxon>
        <taxon>Magnaporthales</taxon>
        <taxon>Pyriculariaceae</taxon>
        <taxon>Pyricularia</taxon>
    </lineage>
</organism>
<feature type="region of interest" description="Disordered" evidence="1">
    <location>
        <begin position="559"/>
        <end position="659"/>
    </location>
</feature>
<dbReference type="Pfam" id="PF01476">
    <property type="entry name" value="LysM"/>
    <property type="match status" value="1"/>
</dbReference>
<feature type="compositionally biased region" description="Low complexity" evidence="1">
    <location>
        <begin position="624"/>
        <end position="640"/>
    </location>
</feature>
<feature type="compositionally biased region" description="Low complexity" evidence="1">
    <location>
        <begin position="410"/>
        <end position="425"/>
    </location>
</feature>
<feature type="compositionally biased region" description="Low complexity" evidence="1">
    <location>
        <begin position="36"/>
        <end position="60"/>
    </location>
</feature>
<dbReference type="InterPro" id="IPR018392">
    <property type="entry name" value="LysM"/>
</dbReference>
<dbReference type="SMART" id="SM00257">
    <property type="entry name" value="LysM"/>
    <property type="match status" value="1"/>
</dbReference>
<dbReference type="EMBL" id="CP034205">
    <property type="protein sequence ID" value="QBZ56316.1"/>
    <property type="molecule type" value="Genomic_DNA"/>
</dbReference>
<feature type="region of interest" description="Disordered" evidence="1">
    <location>
        <begin position="309"/>
        <end position="344"/>
    </location>
</feature>
<dbReference type="AlphaFoldDB" id="A0A4P7N667"/>
<feature type="compositionally biased region" description="Polar residues" evidence="1">
    <location>
        <begin position="134"/>
        <end position="143"/>
    </location>
</feature>
<gene>
    <name evidence="2" type="ORF">PoMZ_01222</name>
</gene>
<feature type="region of interest" description="Disordered" evidence="1">
    <location>
        <begin position="121"/>
        <end position="170"/>
    </location>
</feature>
<feature type="region of interest" description="Disordered" evidence="1">
    <location>
        <begin position="1"/>
        <end position="84"/>
    </location>
</feature>
<dbReference type="PROSITE" id="PS51782">
    <property type="entry name" value="LYSM"/>
    <property type="match status" value="1"/>
</dbReference>
<reference evidence="2 3" key="1">
    <citation type="journal article" date="2019" name="Mol. Biol. Evol.">
        <title>Blast fungal genomes show frequent chromosomal changes, gene gains and losses, and effector gene turnover.</title>
        <authorList>
            <person name="Gomez Luciano L.B."/>
            <person name="Jason Tsai I."/>
            <person name="Chuma I."/>
            <person name="Tosa Y."/>
            <person name="Chen Y.H."/>
            <person name="Li J.Y."/>
            <person name="Li M.Y."/>
            <person name="Jade Lu M.Y."/>
            <person name="Nakayashiki H."/>
            <person name="Li W.H."/>
        </authorList>
    </citation>
    <scope>NUCLEOTIDE SEQUENCE [LARGE SCALE GENOMIC DNA]</scope>
    <source>
        <strain evidence="2">MZ5-1-6</strain>
    </source>
</reference>
<feature type="region of interest" description="Disordered" evidence="1">
    <location>
        <begin position="367"/>
        <end position="473"/>
    </location>
</feature>
<dbReference type="SUPFAM" id="SSF54106">
    <property type="entry name" value="LysM domain"/>
    <property type="match status" value="1"/>
</dbReference>
<evidence type="ECO:0000256" key="1">
    <source>
        <dbReference type="SAM" id="MobiDB-lite"/>
    </source>
</evidence>
<feature type="compositionally biased region" description="Basic and acidic residues" evidence="1">
    <location>
        <begin position="312"/>
        <end position="324"/>
    </location>
</feature>
<feature type="compositionally biased region" description="Polar residues" evidence="1">
    <location>
        <begin position="382"/>
        <end position="391"/>
    </location>
</feature>
<dbReference type="InterPro" id="IPR036779">
    <property type="entry name" value="LysM_dom_sf"/>
</dbReference>
<sequence>MASSGLLPIPSAGSDSSNRPRNRRVASSGLDGNVPTTATSTSLLSAGSTSSPASRRASPGGLRSRANSGGRSRESLNSSPARRREAYSINGDYSKASLGKGLFDGSWAPSWASVQGLASSLLSGDVGDSDRSTSRNASQSRRSVSALERERTPPVSESWGPTPPSKQRPRLEDVAAGSLAEREAALRAVRTASVLESHEGVNGGLDITRRYKKRSSDEDLRGSARSQEPEEYLAYIHHVQKDDTYAGIVLKYRCREDAFRKANGLWSRDNITIRKYLVIPVDTCEIKGRACDPPSYYSKDVDLLAPTPATASEDKNESTHDDFFAPRSNGKAPDPPPQPDETHPWTHVRWVSLESFSQPVEIARVSRRHTGYFPPRRKKSQHTLSTLSTPRESLDMSGIGSNGQIDSPNSTSSRRPSIMSSGRPPAHACSASVPSGSTPRSRGGSVGPDDPRPAWMRRPGGIGSLGKQRAPGPDKDYFNSFARKHFPGINIDSMPSMSVMGSETARFGFTSNNTGNSAAGIVESPFKDGDDVEAISRQGTGLDKAAAAVEMWLRGAFAKRPPGTPNFGARRTTSQPGQHEDGISDLIELEDTNSEDGRSFGGPLLGGGGGDSRMPATNQMVMPGSSTAAGSSGWSGADGATLRGKPRGSVVVGKGKRSE</sequence>
<feature type="compositionally biased region" description="Low complexity" evidence="1">
    <location>
        <begin position="432"/>
        <end position="443"/>
    </location>
</feature>
<feature type="compositionally biased region" description="Polar residues" evidence="1">
    <location>
        <begin position="65"/>
        <end position="80"/>
    </location>
</feature>